<comment type="similarity">
    <text evidence="3 6">Belongs to the MoeA family.</text>
</comment>
<dbReference type="CDD" id="cd00887">
    <property type="entry name" value="MoeA"/>
    <property type="match status" value="1"/>
</dbReference>
<keyword evidence="6" id="KW-0460">Magnesium</keyword>
<comment type="function">
    <text evidence="1 6">Catalyzes the insertion of molybdate into adenylated molybdopterin with the concomitant release of AMP.</text>
</comment>
<dbReference type="Pfam" id="PF00994">
    <property type="entry name" value="MoCF_biosynth"/>
    <property type="match status" value="1"/>
</dbReference>
<dbReference type="GO" id="GO:0046872">
    <property type="term" value="F:metal ion binding"/>
    <property type="evidence" value="ECO:0007669"/>
    <property type="project" value="UniProtKB-UniRule"/>
</dbReference>
<dbReference type="InterPro" id="IPR005110">
    <property type="entry name" value="MoeA_linker/N"/>
</dbReference>
<dbReference type="InterPro" id="IPR005111">
    <property type="entry name" value="MoeA_C_domain_IV"/>
</dbReference>
<dbReference type="AlphaFoldDB" id="A0A520XF33"/>
<evidence type="ECO:0000313" key="8">
    <source>
        <dbReference type="EMBL" id="RZV39788.1"/>
    </source>
</evidence>
<dbReference type="PANTHER" id="PTHR10192:SF5">
    <property type="entry name" value="GEPHYRIN"/>
    <property type="match status" value="1"/>
</dbReference>
<comment type="caution">
    <text evidence="8">The sequence shown here is derived from an EMBL/GenBank/DDBJ whole genome shotgun (WGS) entry which is preliminary data.</text>
</comment>
<reference evidence="8 9" key="1">
    <citation type="submission" date="2019-01" db="EMBL/GenBank/DDBJ databases">
        <title>Insights into ecological role of a new deltaproteobacterial order Candidatus Sinidesulfobacterales (Sva0485) by metagenomics and metatranscriptomics.</title>
        <authorList>
            <person name="Tan S."/>
            <person name="Liu J."/>
            <person name="Fang Y."/>
            <person name="Hedlund B."/>
            <person name="Lian Z.-H."/>
            <person name="Huang L.-Y."/>
            <person name="Li J.-T."/>
            <person name="Huang L.-N."/>
            <person name="Li W.-J."/>
            <person name="Jiang H.-C."/>
            <person name="Dong H.-L."/>
            <person name="Shu W.-S."/>
        </authorList>
    </citation>
    <scope>NUCLEOTIDE SEQUENCE [LARGE SCALE GENOMIC DNA]</scope>
    <source>
        <strain evidence="8">AP4</strain>
    </source>
</reference>
<dbReference type="GO" id="GO:0061599">
    <property type="term" value="F:molybdopterin molybdotransferase activity"/>
    <property type="evidence" value="ECO:0007669"/>
    <property type="project" value="UniProtKB-UniRule"/>
</dbReference>
<dbReference type="GO" id="GO:0005829">
    <property type="term" value="C:cytosol"/>
    <property type="evidence" value="ECO:0007669"/>
    <property type="project" value="TreeGrafter"/>
</dbReference>
<dbReference type="Gene3D" id="3.40.980.10">
    <property type="entry name" value="MoaB/Mog-like domain"/>
    <property type="match status" value="1"/>
</dbReference>
<dbReference type="Pfam" id="PF03453">
    <property type="entry name" value="MoeA_N"/>
    <property type="match status" value="1"/>
</dbReference>
<sequence length="429" mass="47078">MQDKKTVKTLLDITAENIKKIKDGEIISVEDSLGRIISEDIIPQNEVPPFIRSAVDGFAVISSDFLEKKINKFRVENQITAGYSKEIKPLNSGEAAFVTTGAPIPPNADSVVLIEDVEEYAGGYMIYKKKFEKGSYISPIGDDIKAGEILFEKGHRIRFCDIAALSGIGMSSVSVYKKPLVGILSGGNELTPPGKKLKTNKIYDINTTVLKSLVSDAGGVPEVIGAVEDDFEKLTQTLKKSDESSKYDLIVSTGGTGASFLVLENKEIKNFYDLVPSAIEKTGKLLFHGVKLVPGKPTSFGMLNNGTPIFALAGWPYSVLITFDLFVRPVIQRMSNYKDLYKRYPSVKAALKNDIIKEEGIRKYFQVKLTKSGDSLYAEVISAPKPPSAARSLSPMIKADGSFVMEEHITNLKAGTFIDVTLNDYEIEY</sequence>
<accession>A0A520XF33</accession>
<proteinExistence type="inferred from homology"/>
<dbReference type="SUPFAM" id="SSF63867">
    <property type="entry name" value="MoeA C-terminal domain-like"/>
    <property type="match status" value="1"/>
</dbReference>
<evidence type="ECO:0000256" key="2">
    <source>
        <dbReference type="ARBA" id="ARBA00005046"/>
    </source>
</evidence>
<keyword evidence="6" id="KW-0500">Molybdenum</keyword>
<protein>
    <recommendedName>
        <fullName evidence="6">Molybdopterin molybdenumtransferase</fullName>
        <ecNumber evidence="6">2.10.1.1</ecNumber>
    </recommendedName>
</protein>
<comment type="cofactor">
    <cofactor evidence="6">
        <name>Mg(2+)</name>
        <dbReference type="ChEBI" id="CHEBI:18420"/>
    </cofactor>
</comment>
<dbReference type="Gene3D" id="2.170.190.11">
    <property type="entry name" value="Molybdopterin biosynthesis moea protein, domain 3"/>
    <property type="match status" value="1"/>
</dbReference>
<dbReference type="EC" id="2.10.1.1" evidence="6"/>
<keyword evidence="6" id="KW-0808">Transferase</keyword>
<evidence type="ECO:0000256" key="4">
    <source>
        <dbReference type="ARBA" id="ARBA00023150"/>
    </source>
</evidence>
<dbReference type="PANTHER" id="PTHR10192">
    <property type="entry name" value="MOLYBDOPTERIN BIOSYNTHESIS PROTEIN"/>
    <property type="match status" value="1"/>
</dbReference>
<comment type="catalytic activity">
    <reaction evidence="5">
        <text>adenylyl-molybdopterin + molybdate = Mo-molybdopterin + AMP + H(+)</text>
        <dbReference type="Rhea" id="RHEA:35047"/>
        <dbReference type="ChEBI" id="CHEBI:15378"/>
        <dbReference type="ChEBI" id="CHEBI:36264"/>
        <dbReference type="ChEBI" id="CHEBI:62727"/>
        <dbReference type="ChEBI" id="CHEBI:71302"/>
        <dbReference type="ChEBI" id="CHEBI:456215"/>
        <dbReference type="EC" id="2.10.1.1"/>
    </reaction>
</comment>
<evidence type="ECO:0000256" key="5">
    <source>
        <dbReference type="ARBA" id="ARBA00047317"/>
    </source>
</evidence>
<dbReference type="InterPro" id="IPR036425">
    <property type="entry name" value="MoaB/Mog-like_dom_sf"/>
</dbReference>
<dbReference type="Pfam" id="PF03454">
    <property type="entry name" value="MoeA_C"/>
    <property type="match status" value="1"/>
</dbReference>
<dbReference type="InterPro" id="IPR036135">
    <property type="entry name" value="MoeA_linker/N_sf"/>
</dbReference>
<dbReference type="SMART" id="SM00852">
    <property type="entry name" value="MoCF_biosynth"/>
    <property type="match status" value="1"/>
</dbReference>
<dbReference type="SUPFAM" id="SSF63882">
    <property type="entry name" value="MoeA N-terminal region -like"/>
    <property type="match status" value="1"/>
</dbReference>
<dbReference type="GO" id="GO:0006777">
    <property type="term" value="P:Mo-molybdopterin cofactor biosynthetic process"/>
    <property type="evidence" value="ECO:0007669"/>
    <property type="project" value="UniProtKB-UniRule"/>
</dbReference>
<evidence type="ECO:0000256" key="1">
    <source>
        <dbReference type="ARBA" id="ARBA00002901"/>
    </source>
</evidence>
<evidence type="ECO:0000256" key="3">
    <source>
        <dbReference type="ARBA" id="ARBA00010763"/>
    </source>
</evidence>
<keyword evidence="6" id="KW-0479">Metal-binding</keyword>
<evidence type="ECO:0000313" key="9">
    <source>
        <dbReference type="Proteomes" id="UP000322454"/>
    </source>
</evidence>
<name>A0A520XF33_9DELT</name>
<dbReference type="InterPro" id="IPR036688">
    <property type="entry name" value="MoeA_C_domain_IV_sf"/>
</dbReference>
<dbReference type="EMBL" id="SHMQ01000006">
    <property type="protein sequence ID" value="RZV39788.1"/>
    <property type="molecule type" value="Genomic_DNA"/>
</dbReference>
<evidence type="ECO:0000259" key="7">
    <source>
        <dbReference type="SMART" id="SM00852"/>
    </source>
</evidence>
<dbReference type="InterPro" id="IPR001453">
    <property type="entry name" value="MoaB/Mog_dom"/>
</dbReference>
<gene>
    <name evidence="8" type="ORF">EVJ48_03635</name>
</gene>
<comment type="pathway">
    <text evidence="2 6">Cofactor biosynthesis; molybdopterin biosynthesis.</text>
</comment>
<dbReference type="InterPro" id="IPR038987">
    <property type="entry name" value="MoeA-like"/>
</dbReference>
<dbReference type="Gene3D" id="3.90.105.10">
    <property type="entry name" value="Molybdopterin biosynthesis moea protein, domain 2"/>
    <property type="match status" value="1"/>
</dbReference>
<dbReference type="Proteomes" id="UP000322454">
    <property type="component" value="Unassembled WGS sequence"/>
</dbReference>
<dbReference type="SUPFAM" id="SSF53218">
    <property type="entry name" value="Molybdenum cofactor biosynthesis proteins"/>
    <property type="match status" value="1"/>
</dbReference>
<keyword evidence="4 6" id="KW-0501">Molybdenum cofactor biosynthesis</keyword>
<feature type="domain" description="MoaB/Mog" evidence="7">
    <location>
        <begin position="182"/>
        <end position="333"/>
    </location>
</feature>
<evidence type="ECO:0000256" key="6">
    <source>
        <dbReference type="RuleBase" id="RU365090"/>
    </source>
</evidence>
<dbReference type="UniPathway" id="UPA00344"/>
<organism evidence="8 9">
    <name type="scientific">Candidatus Acidulodesulfobacterium acidiphilum</name>
    <dbReference type="NCBI Taxonomy" id="2597224"/>
    <lineage>
        <taxon>Bacteria</taxon>
        <taxon>Deltaproteobacteria</taxon>
        <taxon>Candidatus Acidulodesulfobacterales</taxon>
        <taxon>Candidatus Acidulodesulfobacterium</taxon>
    </lineage>
</organism>
<dbReference type="Gene3D" id="2.40.340.10">
    <property type="entry name" value="MoeA, C-terminal, domain IV"/>
    <property type="match status" value="1"/>
</dbReference>